<organism evidence="1">
    <name type="scientific">freshwater sediment metagenome</name>
    <dbReference type="NCBI Taxonomy" id="556182"/>
    <lineage>
        <taxon>unclassified sequences</taxon>
        <taxon>metagenomes</taxon>
        <taxon>ecological metagenomes</taxon>
    </lineage>
</organism>
<protein>
    <submittedName>
        <fullName evidence="1">Uncharacterized protein</fullName>
    </submittedName>
</protein>
<accession>A0AA48RAF3</accession>
<reference evidence="1" key="1">
    <citation type="submission" date="2023-07" db="EMBL/GenBank/DDBJ databases">
        <authorList>
            <person name="Pelsma A.J. K."/>
        </authorList>
    </citation>
    <scope>NUCLEOTIDE SEQUENCE</scope>
</reference>
<dbReference type="AlphaFoldDB" id="A0AA48RAF3"/>
<evidence type="ECO:0000313" key="1">
    <source>
        <dbReference type="EMBL" id="CAJ0861756.1"/>
    </source>
</evidence>
<dbReference type="EMBL" id="OY288114">
    <property type="protein sequence ID" value="CAJ0861756.1"/>
    <property type="molecule type" value="Genomic_DNA"/>
</dbReference>
<sequence length="150" mass="15726">MKPGNYATAINVQNFHQFPVTFCKRAVLAPAERCYENHGDDTCLKAVVGKPVSFTLKSSQAVSIDCKDIVTLLGGPVPAFMEGFVEISVVPQTNLSLSNPISVTGVYTSLGCTLTPGANECPRVDGAGLDVAPQNSFAGEALDCKSATTN</sequence>
<gene>
    <name evidence="1" type="ORF">AMST5_01426</name>
</gene>
<proteinExistence type="predicted"/>
<name>A0AA48RAF3_9ZZZZ</name>